<dbReference type="AlphaFoldDB" id="A0A437MD83"/>
<gene>
    <name evidence="1" type="ORF">EOD42_15170</name>
</gene>
<evidence type="ECO:0000313" key="2">
    <source>
        <dbReference type="Proteomes" id="UP000282957"/>
    </source>
</evidence>
<evidence type="ECO:0000313" key="1">
    <source>
        <dbReference type="EMBL" id="RVT95550.1"/>
    </source>
</evidence>
<comment type="caution">
    <text evidence="1">The sequence shown here is derived from an EMBL/GenBank/DDBJ whole genome shotgun (WGS) entry which is preliminary data.</text>
</comment>
<keyword evidence="2" id="KW-1185">Reference proteome</keyword>
<proteinExistence type="predicted"/>
<protein>
    <recommendedName>
        <fullName evidence="3">Lipoprotein</fullName>
    </recommendedName>
</protein>
<reference evidence="1 2" key="1">
    <citation type="submission" date="2019-01" db="EMBL/GenBank/DDBJ databases">
        <authorList>
            <person name="Chen W.-M."/>
        </authorList>
    </citation>
    <scope>NUCLEOTIDE SEQUENCE [LARGE SCALE GENOMIC DNA]</scope>
    <source>
        <strain evidence="1 2">CCP-6</strain>
    </source>
</reference>
<name>A0A437MD83_9PROT</name>
<dbReference type="Proteomes" id="UP000282957">
    <property type="component" value="Unassembled WGS sequence"/>
</dbReference>
<sequence length="179" mass="19439">MRKTIGALATLGLLGLASCSPGTTEDLLLVCPRPSLLPDAVDLTRYRQGQVPELTSLEIDARLMGFTAPTCRPQRDGRGIAQQFSLQIAAERGPAGTPRTQTLPLVVAVTNAQGQVLNRRVVEQSVSFQANTTSTRVTSEPVEIVLPVSQAHRARDYRIVIGFLLTEQELAANRRRGPR</sequence>
<evidence type="ECO:0008006" key="3">
    <source>
        <dbReference type="Google" id="ProtNLM"/>
    </source>
</evidence>
<dbReference type="OrthoDB" id="8443104at2"/>
<organism evidence="1 2">
    <name type="scientific">Rhodovarius crocodyli</name>
    <dbReference type="NCBI Taxonomy" id="1979269"/>
    <lineage>
        <taxon>Bacteria</taxon>
        <taxon>Pseudomonadati</taxon>
        <taxon>Pseudomonadota</taxon>
        <taxon>Alphaproteobacteria</taxon>
        <taxon>Acetobacterales</taxon>
        <taxon>Roseomonadaceae</taxon>
        <taxon>Rhodovarius</taxon>
    </lineage>
</organism>
<dbReference type="RefSeq" id="WP_127788409.1">
    <property type="nucleotide sequence ID" value="NZ_SACL01000005.1"/>
</dbReference>
<accession>A0A437MD83</accession>
<dbReference type="EMBL" id="SACL01000005">
    <property type="protein sequence ID" value="RVT95550.1"/>
    <property type="molecule type" value="Genomic_DNA"/>
</dbReference>
<dbReference type="PROSITE" id="PS51257">
    <property type="entry name" value="PROKAR_LIPOPROTEIN"/>
    <property type="match status" value="1"/>
</dbReference>